<dbReference type="InterPro" id="IPR036514">
    <property type="entry name" value="SGNH_hydro_sf"/>
</dbReference>
<dbReference type="AlphaFoldDB" id="A0A8B7CPH8"/>
<dbReference type="PANTHER" id="PTHR45966:SF13">
    <property type="entry name" value="GDSL ESTERASE_LIPASE"/>
    <property type="match status" value="1"/>
</dbReference>
<accession>A0A8B7CPH8</accession>
<evidence type="ECO:0000313" key="4">
    <source>
        <dbReference type="Proteomes" id="UP000228380"/>
    </source>
</evidence>
<reference evidence="4" key="1">
    <citation type="journal article" date="2019" name="Nat. Commun.">
        <title>Genome-wide association mapping of date palm fruit traits.</title>
        <authorList>
            <person name="Hazzouri K.M."/>
            <person name="Gros-Balthazard M."/>
            <person name="Flowers J.M."/>
            <person name="Copetti D."/>
            <person name="Lemansour A."/>
            <person name="Lebrun M."/>
            <person name="Masmoudi K."/>
            <person name="Ferrand S."/>
            <person name="Dhar M.I."/>
            <person name="Fresquez Z.A."/>
            <person name="Rosas U."/>
            <person name="Zhang J."/>
            <person name="Talag J."/>
            <person name="Lee S."/>
            <person name="Kudrna D."/>
            <person name="Powell R.F."/>
            <person name="Leitch I.J."/>
            <person name="Krueger R.R."/>
            <person name="Wing R.A."/>
            <person name="Amiri K.M.A."/>
            <person name="Purugganan M.D."/>
        </authorList>
    </citation>
    <scope>NUCLEOTIDE SEQUENCE [LARGE SCALE GENOMIC DNA]</scope>
    <source>
        <strain evidence="4">cv. Khalas</strain>
    </source>
</reference>
<sequence length="398" mass="43068">MARPSSSSSPFSIIFLILLLSINSISSSSGSPEDLAAAAAAALFIFGDSTIDPGNNNYIETTSDMKANHQPYGQNGFFDKPTGRFTDGRVIVDFIAEFAKLPIIPPFLQPSASFVNGANFGSGGAGVLPETNQGLVIDLQTQLKQFDEVRSNLIEGLGDKKARELISQAVYFISIGSNDYIAGYVLNPKISEAYRPEEFVSMVIGNLSQSIQALYDKGARKFCFLSLCPLGCLPILRAANPKADGGCFEDISALASAHNNALAAVLTSLAHILKGFKYANSDFYSWLDYRIQHPSKYGFKDGVSACCGSGPYGGVYSCGRTKEASGYQVCENPEDFVWWDSFHASERIHEQIAKTLWSDPPSSVGPYNLEKLFLGEEELRIADVVDVEDGWGDFGTTA</sequence>
<feature type="signal peptide" evidence="3">
    <location>
        <begin position="1"/>
        <end position="30"/>
    </location>
</feature>
<dbReference type="CDD" id="cd01837">
    <property type="entry name" value="SGNH_plant_lipase_like"/>
    <property type="match status" value="1"/>
</dbReference>
<evidence type="ECO:0000256" key="3">
    <source>
        <dbReference type="SAM" id="SignalP"/>
    </source>
</evidence>
<proteinExistence type="inferred from homology"/>
<evidence type="ECO:0000313" key="5">
    <source>
        <dbReference type="RefSeq" id="XP_008803398.2"/>
    </source>
</evidence>
<dbReference type="InterPro" id="IPR001087">
    <property type="entry name" value="GDSL"/>
</dbReference>
<name>A0A8B7CPH8_PHODC</name>
<reference evidence="5" key="2">
    <citation type="submission" date="2025-08" db="UniProtKB">
        <authorList>
            <consortium name="RefSeq"/>
        </authorList>
    </citation>
    <scope>IDENTIFICATION</scope>
    <source>
        <tissue evidence="5">Young leaves</tissue>
    </source>
</reference>
<dbReference type="KEGG" id="pda:103716957"/>
<dbReference type="Gene3D" id="3.40.50.1110">
    <property type="entry name" value="SGNH hydrolase"/>
    <property type="match status" value="1"/>
</dbReference>
<evidence type="ECO:0000256" key="1">
    <source>
        <dbReference type="ARBA" id="ARBA00008668"/>
    </source>
</evidence>
<dbReference type="Proteomes" id="UP000228380">
    <property type="component" value="Chromosome 8"/>
</dbReference>
<dbReference type="InterPro" id="IPR044552">
    <property type="entry name" value="GLIP1-5/GLL25"/>
</dbReference>
<keyword evidence="4" id="KW-1185">Reference proteome</keyword>
<gene>
    <name evidence="5" type="primary">LOC103716957</name>
</gene>
<dbReference type="RefSeq" id="XP_008803398.2">
    <property type="nucleotide sequence ID" value="XM_008805176.4"/>
</dbReference>
<dbReference type="OrthoDB" id="1600564at2759"/>
<organism evidence="4 5">
    <name type="scientific">Phoenix dactylifera</name>
    <name type="common">Date palm</name>
    <dbReference type="NCBI Taxonomy" id="42345"/>
    <lineage>
        <taxon>Eukaryota</taxon>
        <taxon>Viridiplantae</taxon>
        <taxon>Streptophyta</taxon>
        <taxon>Embryophyta</taxon>
        <taxon>Tracheophyta</taxon>
        <taxon>Spermatophyta</taxon>
        <taxon>Magnoliopsida</taxon>
        <taxon>Liliopsida</taxon>
        <taxon>Arecaceae</taxon>
        <taxon>Coryphoideae</taxon>
        <taxon>Phoeniceae</taxon>
        <taxon>Phoenix</taxon>
    </lineage>
</organism>
<dbReference type="Pfam" id="PF00657">
    <property type="entry name" value="Lipase_GDSL"/>
    <property type="match status" value="1"/>
</dbReference>
<protein>
    <submittedName>
        <fullName evidence="5">GDSL lipase-like</fullName>
    </submittedName>
</protein>
<evidence type="ECO:0000256" key="2">
    <source>
        <dbReference type="ARBA" id="ARBA00022729"/>
    </source>
</evidence>
<dbReference type="GeneID" id="103716957"/>
<feature type="chain" id="PRO_5034325281" evidence="3">
    <location>
        <begin position="31"/>
        <end position="398"/>
    </location>
</feature>
<dbReference type="PANTHER" id="PTHR45966">
    <property type="entry name" value="GDSL-LIKE LIPASE/ACYLHYDROLASE"/>
    <property type="match status" value="1"/>
</dbReference>
<keyword evidence="2 3" id="KW-0732">Signal</keyword>
<comment type="similarity">
    <text evidence="1">Belongs to the 'GDSL' lipolytic enzyme family.</text>
</comment>
<dbReference type="InterPro" id="IPR035669">
    <property type="entry name" value="SGNH_plant_lipase-like"/>
</dbReference>
<dbReference type="SUPFAM" id="SSF52266">
    <property type="entry name" value="SGNH hydrolase"/>
    <property type="match status" value="1"/>
</dbReference>
<dbReference type="GO" id="GO:0016298">
    <property type="term" value="F:lipase activity"/>
    <property type="evidence" value="ECO:0007669"/>
    <property type="project" value="TreeGrafter"/>
</dbReference>